<dbReference type="Gene3D" id="3.40.50.1240">
    <property type="entry name" value="Phosphoglycerate mutase-like"/>
    <property type="match status" value="1"/>
</dbReference>
<dbReference type="AlphaFoldDB" id="C5LNF1"/>
<proteinExistence type="predicted"/>
<evidence type="ECO:0000313" key="2">
    <source>
        <dbReference type="Proteomes" id="UP000007800"/>
    </source>
</evidence>
<organism evidence="2">
    <name type="scientific">Perkinsus marinus (strain ATCC 50983 / TXsc)</name>
    <dbReference type="NCBI Taxonomy" id="423536"/>
    <lineage>
        <taxon>Eukaryota</taxon>
        <taxon>Sar</taxon>
        <taxon>Alveolata</taxon>
        <taxon>Perkinsozoa</taxon>
        <taxon>Perkinsea</taxon>
        <taxon>Perkinsida</taxon>
        <taxon>Perkinsidae</taxon>
        <taxon>Perkinsus</taxon>
    </lineage>
</organism>
<protein>
    <recommendedName>
        <fullName evidence="3">Phosphoglycerate mutase</fullName>
    </recommendedName>
</protein>
<evidence type="ECO:0000313" key="1">
    <source>
        <dbReference type="EMBL" id="EER01702.1"/>
    </source>
</evidence>
<dbReference type="OMA" id="CPSTWIF"/>
<evidence type="ECO:0008006" key="3">
    <source>
        <dbReference type="Google" id="ProtNLM"/>
    </source>
</evidence>
<accession>C5LNF1</accession>
<dbReference type="Proteomes" id="UP000007800">
    <property type="component" value="Unassembled WGS sequence"/>
</dbReference>
<dbReference type="GeneID" id="9040277"/>
<dbReference type="InParanoid" id="C5LNF1"/>
<dbReference type="RefSeq" id="XP_002768984.1">
    <property type="nucleotide sequence ID" value="XM_002768938.1"/>
</dbReference>
<dbReference type="EMBL" id="GG683778">
    <property type="protein sequence ID" value="EER01702.1"/>
    <property type="molecule type" value="Genomic_DNA"/>
</dbReference>
<dbReference type="OrthoDB" id="415946at2759"/>
<sequence length="213" mass="23208">MTCPSTWIFIRHSKSPRPADPSPEADQKRVLGEEGRLLATKARSNYFVEFMDDAPKPVAFVSSPAARCLQTADAMLGGKGEFEGDKKDNRATIEDTEFILCPYIWEGVVQAEDFDGLFKKIGYAPLKEYRKTPESKAIVDNYGEVAVGKICEILPEETETVVVFGHAMGLAAMALQLVGGSCQELEDLVQGEACGLTVRNGKFAGQLLADPSQ</sequence>
<reference evidence="1 2" key="1">
    <citation type="submission" date="2008-07" db="EMBL/GenBank/DDBJ databases">
        <authorList>
            <person name="El-Sayed N."/>
            <person name="Caler E."/>
            <person name="Inman J."/>
            <person name="Amedeo P."/>
            <person name="Hass B."/>
            <person name="Wortman J."/>
        </authorList>
    </citation>
    <scope>NUCLEOTIDE SEQUENCE [LARGE SCALE GENOMIC DNA]</scope>
    <source>
        <strain evidence="2">ATCC 50983 / TXsc</strain>
    </source>
</reference>
<name>C5LNF1_PERM5</name>
<keyword evidence="2" id="KW-1185">Reference proteome</keyword>
<dbReference type="SUPFAM" id="SSF53254">
    <property type="entry name" value="Phosphoglycerate mutase-like"/>
    <property type="match status" value="1"/>
</dbReference>
<gene>
    <name evidence="1" type="ORF">Pmar_PMAR008166</name>
</gene>
<dbReference type="InterPro" id="IPR029033">
    <property type="entry name" value="His_PPase_superfam"/>
</dbReference>